<dbReference type="AlphaFoldDB" id="A0A5J5HVI4"/>
<dbReference type="Pfam" id="PF04966">
    <property type="entry name" value="OprB"/>
    <property type="match status" value="1"/>
</dbReference>
<dbReference type="GO" id="GO:0008643">
    <property type="term" value="P:carbohydrate transport"/>
    <property type="evidence" value="ECO:0007669"/>
    <property type="project" value="InterPro"/>
</dbReference>
<keyword evidence="7" id="KW-1185">Reference proteome</keyword>
<dbReference type="Proteomes" id="UP000325933">
    <property type="component" value="Unassembled WGS sequence"/>
</dbReference>
<proteinExistence type="inferred from homology"/>
<dbReference type="Proteomes" id="UP000326364">
    <property type="component" value="Unassembled WGS sequence"/>
</dbReference>
<evidence type="ECO:0000313" key="6">
    <source>
        <dbReference type="Proteomes" id="UP000325933"/>
    </source>
</evidence>
<organism evidence="5 6">
    <name type="scientific">Sphingobium limneticum</name>
    <dbReference type="NCBI Taxonomy" id="1007511"/>
    <lineage>
        <taxon>Bacteria</taxon>
        <taxon>Pseudomonadati</taxon>
        <taxon>Pseudomonadota</taxon>
        <taxon>Alphaproteobacteria</taxon>
        <taxon>Sphingomonadales</taxon>
        <taxon>Sphingomonadaceae</taxon>
        <taxon>Sphingobium</taxon>
    </lineage>
</organism>
<dbReference type="EMBL" id="VYQA01000016">
    <property type="protein sequence ID" value="KAA9026610.1"/>
    <property type="molecule type" value="Genomic_DNA"/>
</dbReference>
<dbReference type="EMBL" id="VYQB01000016">
    <property type="protein sequence ID" value="KAA9013548.1"/>
    <property type="molecule type" value="Genomic_DNA"/>
</dbReference>
<dbReference type="PANTHER" id="PTHR37944">
    <property type="entry name" value="PORIN B"/>
    <property type="match status" value="1"/>
</dbReference>
<dbReference type="Gene3D" id="2.40.160.180">
    <property type="entry name" value="Carbohydrate-selective porin OprB"/>
    <property type="match status" value="1"/>
</dbReference>
<dbReference type="PANTHER" id="PTHR37944:SF1">
    <property type="entry name" value="PORIN B"/>
    <property type="match status" value="1"/>
</dbReference>
<gene>
    <name evidence="5" type="ORF">F4U95_18455</name>
    <name evidence="4" type="ORF">F4U96_18330</name>
</gene>
<evidence type="ECO:0000256" key="2">
    <source>
        <dbReference type="RuleBase" id="RU363072"/>
    </source>
</evidence>
<dbReference type="InterPro" id="IPR038673">
    <property type="entry name" value="OprB_sf"/>
</dbReference>
<evidence type="ECO:0000313" key="7">
    <source>
        <dbReference type="Proteomes" id="UP000326364"/>
    </source>
</evidence>
<sequence length="422" mass="45777">MPASSQEATTAATILAPAAAPSRPAPPRETLTGDWGGLRTRLKQAGVTVRADYVSESFSAVDGGERRGTAYTQQLRGGLDFDMGKIAGWSGATLHLTFNDRRGIGISSDYIGNRLPVQEAAGGYYARLAEFSYEQSLLDGRLNLRLGYFAMGNDLGGMILGCNFVNAAFCAHPLSESGNSGWYNYPNARWGAAVRYRIRPDVAIRTGVYQVNPRLNEERAAWRPFTGGTTGMLMPLEVEYDPGILPGSRVLPGHYKLGVYYDTSRADRRGELGMLRGRYGIYALADQMILREGTGDRGLSIFAQFTANPPSSAQITRWYAAGLVKTGTFPGRDADTISLGIVHAQVNPRLRHAQADLATDALVEGYASLPSGETAIEASYGIQIARWLSVRPDVQYILDPGAFAYRRTPDALALGGQIKMQF</sequence>
<name>A0A5J5HVI4_9SPHN</name>
<accession>A0A5J5HVI4</accession>
<comment type="similarity">
    <text evidence="1 2">Belongs to the OprB family.</text>
</comment>
<feature type="region of interest" description="Disordered" evidence="3">
    <location>
        <begin position="1"/>
        <end position="35"/>
    </location>
</feature>
<comment type="caution">
    <text evidence="5">The sequence shown here is derived from an EMBL/GenBank/DDBJ whole genome shotgun (WGS) entry which is preliminary data.</text>
</comment>
<feature type="compositionally biased region" description="Low complexity" evidence="3">
    <location>
        <begin position="8"/>
        <end position="22"/>
    </location>
</feature>
<dbReference type="GO" id="GO:0016020">
    <property type="term" value="C:membrane"/>
    <property type="evidence" value="ECO:0007669"/>
    <property type="project" value="InterPro"/>
</dbReference>
<evidence type="ECO:0000256" key="3">
    <source>
        <dbReference type="SAM" id="MobiDB-lite"/>
    </source>
</evidence>
<dbReference type="GO" id="GO:0015288">
    <property type="term" value="F:porin activity"/>
    <property type="evidence" value="ECO:0007669"/>
    <property type="project" value="InterPro"/>
</dbReference>
<dbReference type="InterPro" id="IPR007049">
    <property type="entry name" value="Carb-sel_porin_OprB"/>
</dbReference>
<protein>
    <submittedName>
        <fullName evidence="5">Carbohydrate porin</fullName>
    </submittedName>
</protein>
<evidence type="ECO:0000313" key="5">
    <source>
        <dbReference type="EMBL" id="KAA9026610.1"/>
    </source>
</evidence>
<reference evidence="6 7" key="1">
    <citation type="submission" date="2019-09" db="EMBL/GenBank/DDBJ databases">
        <authorList>
            <person name="Feng G."/>
        </authorList>
    </citation>
    <scope>NUCLEOTIDE SEQUENCE [LARGE SCALE GENOMIC DNA]</scope>
    <source>
        <strain evidence="5 6">KACC 19283</strain>
        <strain evidence="4 7">KACC 19284</strain>
    </source>
</reference>
<dbReference type="InterPro" id="IPR052932">
    <property type="entry name" value="OprB_Porin"/>
</dbReference>
<evidence type="ECO:0000313" key="4">
    <source>
        <dbReference type="EMBL" id="KAA9013548.1"/>
    </source>
</evidence>
<evidence type="ECO:0000256" key="1">
    <source>
        <dbReference type="ARBA" id="ARBA00008769"/>
    </source>
</evidence>